<gene>
    <name evidence="6" type="ORF">UFOPK2975_00272</name>
</gene>
<dbReference type="FunFam" id="3.60.15.30:FF:000001">
    <property type="entry name" value="Alkyl/aryl-sulfatase BDS1"/>
    <property type="match status" value="1"/>
</dbReference>
<dbReference type="Gene3D" id="1.25.40.880">
    <property type="entry name" value="Alkyl sulfatase, dimerisation domain"/>
    <property type="match status" value="1"/>
</dbReference>
<evidence type="ECO:0000256" key="4">
    <source>
        <dbReference type="ARBA" id="ARBA00033751"/>
    </source>
</evidence>
<dbReference type="PANTHER" id="PTHR43223:SF1">
    <property type="entry name" value="ALKYL_ARYL-SULFATASE BDS1"/>
    <property type="match status" value="1"/>
</dbReference>
<dbReference type="InterPro" id="IPR029229">
    <property type="entry name" value="Alkyl_sulf_C"/>
</dbReference>
<dbReference type="Pfam" id="PF00753">
    <property type="entry name" value="Lactamase_B"/>
    <property type="match status" value="1"/>
</dbReference>
<keyword evidence="2" id="KW-0378">Hydrolase</keyword>
<dbReference type="AlphaFoldDB" id="A0A6J6WUI1"/>
<dbReference type="InterPro" id="IPR052195">
    <property type="entry name" value="Bact_Alkyl/Aryl-Sulfatase"/>
</dbReference>
<dbReference type="InterPro" id="IPR036527">
    <property type="entry name" value="SCP2_sterol-bd_dom_sf"/>
</dbReference>
<dbReference type="Gene3D" id="3.60.15.30">
    <property type="entry name" value="Metallo-beta-lactamase domain"/>
    <property type="match status" value="1"/>
</dbReference>
<dbReference type="InterPro" id="IPR038536">
    <property type="entry name" value="Alkyl/aryl-sulf_dimr_sf"/>
</dbReference>
<dbReference type="GO" id="GO:0046983">
    <property type="term" value="F:protein dimerization activity"/>
    <property type="evidence" value="ECO:0007669"/>
    <property type="project" value="InterPro"/>
</dbReference>
<organism evidence="6">
    <name type="scientific">freshwater metagenome</name>
    <dbReference type="NCBI Taxonomy" id="449393"/>
    <lineage>
        <taxon>unclassified sequences</taxon>
        <taxon>metagenomes</taxon>
        <taxon>ecological metagenomes</taxon>
    </lineage>
</organism>
<comment type="similarity">
    <text evidence="4">Belongs to the metallo-beta-lactamase superfamily. Type III sulfatase family.</text>
</comment>
<dbReference type="SMART" id="SM00849">
    <property type="entry name" value="Lactamase_B"/>
    <property type="match status" value="1"/>
</dbReference>
<evidence type="ECO:0000256" key="3">
    <source>
        <dbReference type="ARBA" id="ARBA00022833"/>
    </source>
</evidence>
<name>A0A6J6WUI1_9ZZZZ</name>
<reference evidence="6" key="1">
    <citation type="submission" date="2020-05" db="EMBL/GenBank/DDBJ databases">
        <authorList>
            <person name="Chiriac C."/>
            <person name="Salcher M."/>
            <person name="Ghai R."/>
            <person name="Kavagutti S V."/>
        </authorList>
    </citation>
    <scope>NUCLEOTIDE SEQUENCE</scope>
</reference>
<sequence>MVSKPASPVTRELNSSTQGRVFDPADLERVTRGFIAARTEAKIVDDKGRKVIDTAAYDFLRDNRDTPDTVNPHLWRHATLNAHHGLFEVADGVWQVRGYDISNITFIRGDKGWVVIDPLTSDFTARVSLELINKHVGERPVTGVIYTHSHADHFGGVLGVTTRADVDAGKCVVIAPEGFLYEAIAENVIAGPAMGRRATYQFGPLLPASPEGHVDCGLGNSVPTAAPSLVAPTHDITFTGEELVVDGVRIVFQMTPETEAPAEMNFFFPDFGWLCMAENCSHTMHNLVPIRGAQVRNALSWSKYINESIELFGADTKILFTSHNWPRWGTDDVREFLILQRDLYRWIHDQTMRCANQGMTPLEIAEFLKMPDEFLANEHTRGFYGDLVHNSKAVYQRYLSWYDGNPANLNKLQPTDAGKRYVDLAGGMDALLASAQKSFDAGDYRWVAELVNHAVFADPTNIKARELQADTLEQLGYQAESSTFRNAYLMGAQELRSGPPPPVELGARARGMTRAMTIGQVFDTLAVRLMQEQVGGLATTINWNFIDMVGTTDQSWILALSNRTLVSTQGRHDDAADATIHIKRETLLDVITQATTFIHEMTEGTITVDGDAGALLNIFGNLEKFVTGFAIVEP</sequence>
<dbReference type="Gene3D" id="3.30.1050.10">
    <property type="entry name" value="SCP2 sterol-binding domain"/>
    <property type="match status" value="1"/>
</dbReference>
<dbReference type="Pfam" id="PF14864">
    <property type="entry name" value="Alkyl_sulf_C"/>
    <property type="match status" value="1"/>
</dbReference>
<dbReference type="Pfam" id="PF14863">
    <property type="entry name" value="Alkyl_sulf_dimr"/>
    <property type="match status" value="1"/>
</dbReference>
<dbReference type="SUPFAM" id="SSF55718">
    <property type="entry name" value="SCP-like"/>
    <property type="match status" value="1"/>
</dbReference>
<dbReference type="GO" id="GO:0018909">
    <property type="term" value="P:dodecyl sulfate metabolic process"/>
    <property type="evidence" value="ECO:0007669"/>
    <property type="project" value="InterPro"/>
</dbReference>
<dbReference type="InterPro" id="IPR036866">
    <property type="entry name" value="RibonucZ/Hydroxyglut_hydro"/>
</dbReference>
<dbReference type="InterPro" id="IPR044097">
    <property type="entry name" value="Bds1/SdsA1_MBL-fold"/>
</dbReference>
<evidence type="ECO:0000256" key="2">
    <source>
        <dbReference type="ARBA" id="ARBA00022801"/>
    </source>
</evidence>
<accession>A0A6J6WUI1</accession>
<evidence type="ECO:0000259" key="5">
    <source>
        <dbReference type="SMART" id="SM00849"/>
    </source>
</evidence>
<feature type="domain" description="Metallo-beta-lactamase" evidence="5">
    <location>
        <begin position="101"/>
        <end position="323"/>
    </location>
</feature>
<protein>
    <submittedName>
        <fullName evidence="6">Unannotated protein</fullName>
    </submittedName>
</protein>
<dbReference type="CDD" id="cd07710">
    <property type="entry name" value="arylsulfatase_Sdsa1-like_MBL-fold"/>
    <property type="match status" value="1"/>
</dbReference>
<dbReference type="SUPFAM" id="SSF56281">
    <property type="entry name" value="Metallo-hydrolase/oxidoreductase"/>
    <property type="match status" value="1"/>
</dbReference>
<keyword evidence="3" id="KW-0862">Zinc</keyword>
<dbReference type="GO" id="GO:0018741">
    <property type="term" value="F:linear primary-alkylsulfatase activity"/>
    <property type="evidence" value="ECO:0007669"/>
    <property type="project" value="InterPro"/>
</dbReference>
<dbReference type="InterPro" id="IPR001279">
    <property type="entry name" value="Metallo-B-lactamas"/>
</dbReference>
<dbReference type="PANTHER" id="PTHR43223">
    <property type="entry name" value="ALKYL/ARYL-SULFATASE"/>
    <property type="match status" value="1"/>
</dbReference>
<keyword evidence="1" id="KW-0479">Metal-binding</keyword>
<dbReference type="InterPro" id="IPR029228">
    <property type="entry name" value="Alkyl_sulf_dimr"/>
</dbReference>
<evidence type="ECO:0000313" key="6">
    <source>
        <dbReference type="EMBL" id="CAB4786933.1"/>
    </source>
</evidence>
<evidence type="ECO:0000256" key="1">
    <source>
        <dbReference type="ARBA" id="ARBA00022723"/>
    </source>
</evidence>
<proteinExistence type="inferred from homology"/>
<dbReference type="GO" id="GO:0046872">
    <property type="term" value="F:metal ion binding"/>
    <property type="evidence" value="ECO:0007669"/>
    <property type="project" value="UniProtKB-KW"/>
</dbReference>
<dbReference type="EMBL" id="CAFAAG010000010">
    <property type="protein sequence ID" value="CAB4786933.1"/>
    <property type="molecule type" value="Genomic_DNA"/>
</dbReference>